<accession>A0A0U1HXD7</accession>
<organism evidence="2 3">
    <name type="scientific">Yersinia rohdei</name>
    <dbReference type="NCBI Taxonomy" id="29485"/>
    <lineage>
        <taxon>Bacteria</taxon>
        <taxon>Pseudomonadati</taxon>
        <taxon>Pseudomonadota</taxon>
        <taxon>Gammaproteobacteria</taxon>
        <taxon>Enterobacterales</taxon>
        <taxon>Yersiniaceae</taxon>
        <taxon>Yersinia</taxon>
    </lineage>
</organism>
<protein>
    <submittedName>
        <fullName evidence="2">Uncharacterized protein</fullName>
    </submittedName>
</protein>
<sequence>MKVFGGACFNFSLKSIPGKIITVCEYVQEIEISLNKIHNVANIEVDYLEEDSYEDIELDYIRGDMNHGYGAYPQVPCLNVKFDIYLPYRVQSEILNESDSTLLTKSENFRVYIFETFYGMASYVEVLNCQEGSSGSYAVRVIRDFLDSEFKKIDTFLFFDFLGPSPFHADFKLISGNDIENKITMERIKIKGYDELLFNYNPNCFASDEDALSHIFEELNTELSYFYVLVSAKVRLMYRWEDIENDLNNIFLLEENKNSVSVFFRRKKVINAILKKIWIFKSEVISSSGSEKINYDSIYKRGGDVFFLQEFVDEEIESKYTYPVSDTKELVDFFESKNSKSIELFVTFITAVVGGIIGSVVTVLIS</sequence>
<dbReference type="RefSeq" id="WP_050535430.1">
    <property type="nucleotide sequence ID" value="NZ_CTKE01000024.1"/>
</dbReference>
<keyword evidence="1" id="KW-0812">Transmembrane</keyword>
<dbReference type="AlphaFoldDB" id="A0A0U1HXD7"/>
<evidence type="ECO:0000256" key="1">
    <source>
        <dbReference type="SAM" id="Phobius"/>
    </source>
</evidence>
<feature type="transmembrane region" description="Helical" evidence="1">
    <location>
        <begin position="344"/>
        <end position="365"/>
    </location>
</feature>
<reference evidence="2 3" key="1">
    <citation type="submission" date="2015-03" db="EMBL/GenBank/DDBJ databases">
        <authorList>
            <person name="Murphy D."/>
        </authorList>
    </citation>
    <scope>NUCLEOTIDE SEQUENCE [LARGE SCALE GENOMIC DNA]</scope>
    <source>
        <strain evidence="2 3">68/02</strain>
    </source>
</reference>
<keyword evidence="1" id="KW-1133">Transmembrane helix</keyword>
<dbReference type="OrthoDB" id="7056754at2"/>
<dbReference type="EMBL" id="CTKE01000024">
    <property type="protein sequence ID" value="CQI96512.1"/>
    <property type="molecule type" value="Genomic_DNA"/>
</dbReference>
<evidence type="ECO:0000313" key="3">
    <source>
        <dbReference type="Proteomes" id="UP000042054"/>
    </source>
</evidence>
<proteinExistence type="predicted"/>
<keyword evidence="1" id="KW-0472">Membrane</keyword>
<name>A0A0U1HXD7_YERRO</name>
<dbReference type="Proteomes" id="UP000042054">
    <property type="component" value="Unassembled WGS sequence"/>
</dbReference>
<gene>
    <name evidence="2" type="ORF">ERS008555_03647</name>
</gene>
<evidence type="ECO:0000313" key="2">
    <source>
        <dbReference type="EMBL" id="CQI96512.1"/>
    </source>
</evidence>